<evidence type="ECO:0000256" key="1">
    <source>
        <dbReference type="ARBA" id="ARBA00022450"/>
    </source>
</evidence>
<evidence type="ECO:0000313" key="6">
    <source>
        <dbReference type="Proteomes" id="UP001474181"/>
    </source>
</evidence>
<evidence type="ECO:0000313" key="5">
    <source>
        <dbReference type="EMBL" id="MER7186292.1"/>
    </source>
</evidence>
<dbReference type="InterPro" id="IPR020806">
    <property type="entry name" value="PKS_PP-bd"/>
</dbReference>
<dbReference type="InterPro" id="IPR050091">
    <property type="entry name" value="PKS_NRPS_Biosynth_Enz"/>
</dbReference>
<dbReference type="SUPFAM" id="SSF47336">
    <property type="entry name" value="ACP-like"/>
    <property type="match status" value="1"/>
</dbReference>
<accession>A0ABV1XBH9</accession>
<dbReference type="SMART" id="SM00824">
    <property type="entry name" value="PKS_TE"/>
    <property type="match status" value="1"/>
</dbReference>
<keyword evidence="2" id="KW-0597">Phosphoprotein</keyword>
<dbReference type="InterPro" id="IPR009081">
    <property type="entry name" value="PP-bd_ACP"/>
</dbReference>
<dbReference type="SMART" id="SM01294">
    <property type="entry name" value="PKS_PP_betabranch"/>
    <property type="match status" value="1"/>
</dbReference>
<dbReference type="PANTHER" id="PTHR43775">
    <property type="entry name" value="FATTY ACID SYNTHASE"/>
    <property type="match status" value="1"/>
</dbReference>
<name>A0ABV1XBH9_9ACTN</name>
<dbReference type="RefSeq" id="WP_350789854.1">
    <property type="nucleotide sequence ID" value="NZ_JBEPEK010000567.1"/>
</dbReference>
<evidence type="ECO:0000259" key="4">
    <source>
        <dbReference type="PROSITE" id="PS50075"/>
    </source>
</evidence>
<dbReference type="PANTHER" id="PTHR43775:SF37">
    <property type="entry name" value="SI:DKEY-61P9.11"/>
    <property type="match status" value="1"/>
</dbReference>
<evidence type="ECO:0000256" key="3">
    <source>
        <dbReference type="SAM" id="MobiDB-lite"/>
    </source>
</evidence>
<dbReference type="Gene3D" id="3.40.50.1820">
    <property type="entry name" value="alpha/beta hydrolase"/>
    <property type="match status" value="1"/>
</dbReference>
<dbReference type="InterPro" id="IPR006162">
    <property type="entry name" value="Ppantetheine_attach_site"/>
</dbReference>
<gene>
    <name evidence="5" type="ORF">ABT404_43700</name>
</gene>
<feature type="region of interest" description="Disordered" evidence="3">
    <location>
        <begin position="97"/>
        <end position="129"/>
    </location>
</feature>
<organism evidence="5 6">
    <name type="scientific">Streptomyces hyaluromycini</name>
    <dbReference type="NCBI Taxonomy" id="1377993"/>
    <lineage>
        <taxon>Bacteria</taxon>
        <taxon>Bacillati</taxon>
        <taxon>Actinomycetota</taxon>
        <taxon>Actinomycetes</taxon>
        <taxon>Kitasatosporales</taxon>
        <taxon>Streptomycetaceae</taxon>
        <taxon>Streptomyces</taxon>
    </lineage>
</organism>
<reference evidence="5 6" key="1">
    <citation type="submission" date="2024-06" db="EMBL/GenBank/DDBJ databases">
        <title>The Natural Products Discovery Center: Release of the First 8490 Sequenced Strains for Exploring Actinobacteria Biosynthetic Diversity.</title>
        <authorList>
            <person name="Kalkreuter E."/>
            <person name="Kautsar S.A."/>
            <person name="Yang D."/>
            <person name="Bader C.D."/>
            <person name="Teijaro C.N."/>
            <person name="Fluegel L."/>
            <person name="Davis C.M."/>
            <person name="Simpson J.R."/>
            <person name="Lauterbach L."/>
            <person name="Steele A.D."/>
            <person name="Gui C."/>
            <person name="Meng S."/>
            <person name="Li G."/>
            <person name="Viehrig K."/>
            <person name="Ye F."/>
            <person name="Su P."/>
            <person name="Kiefer A.F."/>
            <person name="Nichols A."/>
            <person name="Cepeda A.J."/>
            <person name="Yan W."/>
            <person name="Fan B."/>
            <person name="Jiang Y."/>
            <person name="Adhikari A."/>
            <person name="Zheng C.-J."/>
            <person name="Schuster L."/>
            <person name="Cowan T.M."/>
            <person name="Smanski M.J."/>
            <person name="Chevrette M.G."/>
            <person name="De Carvalho L.P.S."/>
            <person name="Shen B."/>
        </authorList>
    </citation>
    <scope>NUCLEOTIDE SEQUENCE [LARGE SCALE GENOMIC DNA]</scope>
    <source>
        <strain evidence="5 6">NPDC000234</strain>
    </source>
</reference>
<dbReference type="InterPro" id="IPR036736">
    <property type="entry name" value="ACP-like_sf"/>
</dbReference>
<dbReference type="Gene3D" id="1.10.1200.10">
    <property type="entry name" value="ACP-like"/>
    <property type="match status" value="1"/>
</dbReference>
<dbReference type="Proteomes" id="UP001474181">
    <property type="component" value="Unassembled WGS sequence"/>
</dbReference>
<dbReference type="SUPFAM" id="SSF53474">
    <property type="entry name" value="alpha/beta-Hydrolases"/>
    <property type="match status" value="1"/>
</dbReference>
<dbReference type="Pfam" id="PF00550">
    <property type="entry name" value="PP-binding"/>
    <property type="match status" value="1"/>
</dbReference>
<comment type="caution">
    <text evidence="5">The sequence shown here is derived from an EMBL/GenBank/DDBJ whole genome shotgun (WGS) entry which is preliminary data.</text>
</comment>
<evidence type="ECO:0000256" key="2">
    <source>
        <dbReference type="ARBA" id="ARBA00022553"/>
    </source>
</evidence>
<keyword evidence="6" id="KW-1185">Reference proteome</keyword>
<protein>
    <submittedName>
        <fullName evidence="5">Thioesterase domain-containing protein</fullName>
    </submittedName>
</protein>
<dbReference type="InterPro" id="IPR029058">
    <property type="entry name" value="AB_hydrolase_fold"/>
</dbReference>
<sequence length="401" mass="43428">RDRLAAVAPPERPSLLAELIRAEIAAVLGFPDPSALPAERSFAEIGFDSLSAVQVRNRLSAFTRVRLSPTVVLEYPTLPELTAHVHGVLLDEDAVQGAEPETADAPREPRPAPTPAPVPQTTAPAQLPHAPYRFSPLYHRVLREEGPKEAMTLRFFASYALPVFSDQERARHTVPPLQFAHGDGTPLVYLPDYMAPHLRLPIGLARQFDGERDLHVLEHPGFGTRRAVPDSVATLVRAHADTVRSLPVERAPVLVGYCAGGAIAHAVARQLAAEGEPPAGVVLLDSHAGVLHRGDVRGQALMSAGAALDAEVVDRLDDSLLIVGGGYVRVMENWRPEPSPVPALLLRGRPTAEMLRIAPGDDWRPHWPLPHDAVDVPGDHYSLLHQDADSTAAAIRVWLPK</sequence>
<dbReference type="Pfam" id="PF00975">
    <property type="entry name" value="Thioesterase"/>
    <property type="match status" value="1"/>
</dbReference>
<proteinExistence type="predicted"/>
<dbReference type="PROSITE" id="PS00012">
    <property type="entry name" value="PHOSPHOPANTETHEINE"/>
    <property type="match status" value="1"/>
</dbReference>
<keyword evidence="1" id="KW-0596">Phosphopantetheine</keyword>
<dbReference type="PROSITE" id="PS50075">
    <property type="entry name" value="CARRIER"/>
    <property type="match status" value="1"/>
</dbReference>
<feature type="domain" description="Carrier" evidence="4">
    <location>
        <begin position="14"/>
        <end position="89"/>
    </location>
</feature>
<dbReference type="EMBL" id="JBEPEK010000567">
    <property type="protein sequence ID" value="MER7186292.1"/>
    <property type="molecule type" value="Genomic_DNA"/>
</dbReference>
<feature type="non-terminal residue" evidence="5">
    <location>
        <position position="1"/>
    </location>
</feature>
<dbReference type="InterPro" id="IPR020802">
    <property type="entry name" value="TesA-like"/>
</dbReference>
<dbReference type="InterPro" id="IPR001031">
    <property type="entry name" value="Thioesterase"/>
</dbReference>
<dbReference type="SMART" id="SM00823">
    <property type="entry name" value="PKS_PP"/>
    <property type="match status" value="1"/>
</dbReference>